<evidence type="ECO:0000256" key="6">
    <source>
        <dbReference type="ARBA" id="ARBA00023242"/>
    </source>
</evidence>
<proteinExistence type="predicted"/>
<evidence type="ECO:0000256" key="5">
    <source>
        <dbReference type="ARBA" id="ARBA00023125"/>
    </source>
</evidence>
<evidence type="ECO:0000256" key="1">
    <source>
        <dbReference type="ARBA" id="ARBA00004123"/>
    </source>
</evidence>
<dbReference type="Proteomes" id="UP000472274">
    <property type="component" value="Unplaced"/>
</dbReference>
<dbReference type="InterPro" id="IPR003656">
    <property type="entry name" value="Znf_BED"/>
</dbReference>
<accession>A0A674IBP8</accession>
<evidence type="ECO:0000313" key="10">
    <source>
        <dbReference type="Proteomes" id="UP000472274"/>
    </source>
</evidence>
<dbReference type="SUPFAM" id="SSF53098">
    <property type="entry name" value="Ribonuclease H-like"/>
    <property type="match status" value="1"/>
</dbReference>
<protein>
    <recommendedName>
        <fullName evidence="8">BED-type domain-containing protein</fullName>
    </recommendedName>
</protein>
<dbReference type="PROSITE" id="PS50808">
    <property type="entry name" value="ZF_BED"/>
    <property type="match status" value="1"/>
</dbReference>
<dbReference type="Pfam" id="PF02892">
    <property type="entry name" value="zf-BED"/>
    <property type="match status" value="1"/>
</dbReference>
<evidence type="ECO:0000313" key="9">
    <source>
        <dbReference type="Ensembl" id="ENSTMTP00000006190.1"/>
    </source>
</evidence>
<dbReference type="SUPFAM" id="SSF140996">
    <property type="entry name" value="Hermes dimerisation domain"/>
    <property type="match status" value="1"/>
</dbReference>
<reference evidence="9" key="2">
    <citation type="submission" date="2025-09" db="UniProtKB">
        <authorList>
            <consortium name="Ensembl"/>
        </authorList>
    </citation>
    <scope>IDENTIFICATION</scope>
</reference>
<dbReference type="InterPro" id="IPR036236">
    <property type="entry name" value="Znf_C2H2_sf"/>
</dbReference>
<dbReference type="InterPro" id="IPR052865">
    <property type="entry name" value="Zinc_finger_BED"/>
</dbReference>
<dbReference type="Pfam" id="PF05699">
    <property type="entry name" value="Dimer_Tnp_hAT"/>
    <property type="match status" value="1"/>
</dbReference>
<evidence type="ECO:0000256" key="4">
    <source>
        <dbReference type="ARBA" id="ARBA00022833"/>
    </source>
</evidence>
<dbReference type="PANTHER" id="PTHR47241">
    <property type="entry name" value="FINGER PROTEIN, PUTATIVE-RELATED"/>
    <property type="match status" value="1"/>
</dbReference>
<evidence type="ECO:0000259" key="8">
    <source>
        <dbReference type="PROSITE" id="PS50808"/>
    </source>
</evidence>
<dbReference type="InterPro" id="IPR012337">
    <property type="entry name" value="RNaseH-like_sf"/>
</dbReference>
<dbReference type="GO" id="GO:0005634">
    <property type="term" value="C:nucleus"/>
    <property type="evidence" value="ECO:0007669"/>
    <property type="project" value="UniProtKB-SubCell"/>
</dbReference>
<name>A0A674IBP8_9SAUR</name>
<dbReference type="PANTHER" id="PTHR47241:SF1">
    <property type="entry name" value="BED-TYPE DOMAIN-CONTAINING PROTEIN"/>
    <property type="match status" value="1"/>
</dbReference>
<evidence type="ECO:0000256" key="7">
    <source>
        <dbReference type="PROSITE-ProRule" id="PRU00027"/>
    </source>
</evidence>
<keyword evidence="10" id="KW-1185">Reference proteome</keyword>
<dbReference type="GO" id="GO:0046983">
    <property type="term" value="F:protein dimerization activity"/>
    <property type="evidence" value="ECO:0007669"/>
    <property type="project" value="InterPro"/>
</dbReference>
<dbReference type="GeneTree" id="ENSGT00510000050353"/>
<dbReference type="GO" id="GO:0003677">
    <property type="term" value="F:DNA binding"/>
    <property type="evidence" value="ECO:0007669"/>
    <property type="project" value="UniProtKB-KW"/>
</dbReference>
<sequence length="805" mass="90208">MVNSLQQYLITKVSLVIIHMVFCQGTGKIPPGTKGITCDEERGLKKLLVGEKIRKVDHFKPLPVQKQDELPIWSGGDLSAGVGETTGNSRAERNSHSIGPIASCMRAVATQGPGPGRYHRQKSWVWEYFSIDPGNPTRVTCMICQQMVKRGTDPKRLGTSSLGNHIKHNHSIVYMRQKNMEGQQPGVVEPPLTPRGAALKCREQSGTGRASSIARRPGGSYTHLSINKSLKRGTKYHRAHSRALALNAACAKMLALDLLPFSHVEGEGFREMMAAAAPRWQVPSRSFFSKKAVPELCCAVKTAVLQALGGCEGGRVHLTVDMWTSGQTTDYMSISAHWVSMSNSSILRQYATLYMCSLEKQHGTGHMLERLQGVIREWLMPLSLSSGFVASDDGQRVQRVLREGSFPRVTCLAHCLGLVVWEFLHSNEEVNQVLAAARKVCAHFEHSYAARHLLWELQVENQLPQHQLKKEVAVRWSSTLHMLERLYEQRAAVQAFCLRHSAQAQRASGLHMAQADWPLIRILCQILRPFDDATKLVSGTDASISQAIPLICLLEKKLLSLVKQYEGEGEETGQALAHSLLQTLRGNRQIAEIRAQEHYVLATYVDPRFKNNMASFVPEGEGGLHRWTQRLINEVAKNIRDVWDQGTSRRQTQQREGSASDRGKYLWDSLEDFGLISVAPVLLDSAKAQAAQIVEGYLQDTVVLSASAEPLMYWQLKRDVWLPLFQVAVQHLSCPPSSLYSEQLFSMAGTIMRNRRTSYVVFLPQQWAPVPVTISELIPPWLWSWLWFMDICIELGKRFQSNSLP</sequence>
<keyword evidence="3 7" id="KW-0863">Zinc-finger</keyword>
<keyword evidence="2" id="KW-0479">Metal-binding</keyword>
<organism evidence="9 10">
    <name type="scientific">Terrapene triunguis</name>
    <name type="common">Three-toed box turtle</name>
    <dbReference type="NCBI Taxonomy" id="2587831"/>
    <lineage>
        <taxon>Eukaryota</taxon>
        <taxon>Metazoa</taxon>
        <taxon>Chordata</taxon>
        <taxon>Craniata</taxon>
        <taxon>Vertebrata</taxon>
        <taxon>Euteleostomi</taxon>
        <taxon>Archelosauria</taxon>
        <taxon>Testudinata</taxon>
        <taxon>Testudines</taxon>
        <taxon>Cryptodira</taxon>
        <taxon>Durocryptodira</taxon>
        <taxon>Testudinoidea</taxon>
        <taxon>Emydidae</taxon>
        <taxon>Terrapene</taxon>
    </lineage>
</organism>
<dbReference type="AlphaFoldDB" id="A0A674IBP8"/>
<comment type="subcellular location">
    <subcellularLocation>
        <location evidence="1">Nucleus</location>
    </subcellularLocation>
</comment>
<dbReference type="GO" id="GO:0008270">
    <property type="term" value="F:zinc ion binding"/>
    <property type="evidence" value="ECO:0007669"/>
    <property type="project" value="UniProtKB-KW"/>
</dbReference>
<keyword evidence="4" id="KW-0862">Zinc</keyword>
<dbReference type="SMART" id="SM00614">
    <property type="entry name" value="ZnF_BED"/>
    <property type="match status" value="1"/>
</dbReference>
<keyword evidence="5" id="KW-0238">DNA-binding</keyword>
<dbReference type="Ensembl" id="ENSTMTT00000006390.1">
    <property type="protein sequence ID" value="ENSTMTP00000006190.1"/>
    <property type="gene ID" value="ENSTMTG00000004527.1"/>
</dbReference>
<keyword evidence="6" id="KW-0539">Nucleus</keyword>
<evidence type="ECO:0000256" key="2">
    <source>
        <dbReference type="ARBA" id="ARBA00022723"/>
    </source>
</evidence>
<feature type="domain" description="BED-type" evidence="8">
    <location>
        <begin position="120"/>
        <end position="177"/>
    </location>
</feature>
<evidence type="ECO:0000256" key="3">
    <source>
        <dbReference type="ARBA" id="ARBA00022771"/>
    </source>
</evidence>
<dbReference type="InParanoid" id="A0A674IBP8"/>
<reference evidence="9" key="1">
    <citation type="submission" date="2025-08" db="UniProtKB">
        <authorList>
            <consortium name="Ensembl"/>
        </authorList>
    </citation>
    <scope>IDENTIFICATION</scope>
</reference>
<dbReference type="InterPro" id="IPR008906">
    <property type="entry name" value="HATC_C_dom"/>
</dbReference>
<dbReference type="SUPFAM" id="SSF57667">
    <property type="entry name" value="beta-beta-alpha zinc fingers"/>
    <property type="match status" value="1"/>
</dbReference>